<feature type="domain" description="ABC3 transporter permease C-terminal" evidence="8">
    <location>
        <begin position="267"/>
        <end position="389"/>
    </location>
</feature>
<dbReference type="PANTHER" id="PTHR30572:SF4">
    <property type="entry name" value="ABC TRANSPORTER PERMEASE YTRF"/>
    <property type="match status" value="1"/>
</dbReference>
<keyword evidence="4 7" id="KW-1133">Transmembrane helix</keyword>
<evidence type="ECO:0000313" key="11">
    <source>
        <dbReference type="Proteomes" id="UP000317158"/>
    </source>
</evidence>
<dbReference type="PANTHER" id="PTHR30572">
    <property type="entry name" value="MEMBRANE COMPONENT OF TRANSPORTER-RELATED"/>
    <property type="match status" value="1"/>
</dbReference>
<evidence type="ECO:0000313" key="10">
    <source>
        <dbReference type="EMBL" id="RZN64993.1"/>
    </source>
</evidence>
<evidence type="ECO:0000256" key="4">
    <source>
        <dbReference type="ARBA" id="ARBA00022989"/>
    </source>
</evidence>
<dbReference type="GO" id="GO:0022857">
    <property type="term" value="F:transmembrane transporter activity"/>
    <property type="evidence" value="ECO:0007669"/>
    <property type="project" value="TreeGrafter"/>
</dbReference>
<evidence type="ECO:0000259" key="8">
    <source>
        <dbReference type="Pfam" id="PF02687"/>
    </source>
</evidence>
<dbReference type="InterPro" id="IPR003838">
    <property type="entry name" value="ABC3_permease_C"/>
</dbReference>
<name>A0A520KSU3_METT2</name>
<reference evidence="10 11" key="1">
    <citation type="journal article" date="2019" name="Nat. Microbiol.">
        <title>Wide diversity of methane and short-chain alkane metabolisms in uncultured archaea.</title>
        <authorList>
            <person name="Borrel G."/>
            <person name="Adam P.S."/>
            <person name="McKay L.J."/>
            <person name="Chen L.X."/>
            <person name="Sierra-Garcia I.N."/>
            <person name="Sieber C.M."/>
            <person name="Letourneur Q."/>
            <person name="Ghozlane A."/>
            <person name="Andersen G.L."/>
            <person name="Li W.J."/>
            <person name="Hallam S.J."/>
            <person name="Muyzer G."/>
            <person name="de Oliveira V.M."/>
            <person name="Inskeep W.P."/>
            <person name="Banfield J.F."/>
            <person name="Gribaldo S."/>
        </authorList>
    </citation>
    <scope>NUCLEOTIDE SEQUENCE [LARGE SCALE GENOMIC DNA]</scope>
    <source>
        <strain evidence="10">NM1a</strain>
    </source>
</reference>
<keyword evidence="5 7" id="KW-0472">Membrane</keyword>
<feature type="transmembrane region" description="Helical" evidence="7">
    <location>
        <begin position="253"/>
        <end position="281"/>
    </location>
</feature>
<comment type="subcellular location">
    <subcellularLocation>
        <location evidence="1">Cell membrane</location>
        <topology evidence="1">Multi-pass membrane protein</topology>
    </subcellularLocation>
</comment>
<feature type="transmembrane region" description="Helical" evidence="7">
    <location>
        <begin position="357"/>
        <end position="379"/>
    </location>
</feature>
<keyword evidence="2" id="KW-1003">Cell membrane</keyword>
<accession>A0A520KSU3</accession>
<organism evidence="10 11">
    <name type="scientific">Methanoliparum thermophilum</name>
    <dbReference type="NCBI Taxonomy" id="2491083"/>
    <lineage>
        <taxon>Archaea</taxon>
        <taxon>Methanobacteriati</taxon>
        <taxon>Methanobacteriota</taxon>
        <taxon>Candidatus Methanoliparia</taxon>
        <taxon>Candidatus Methanoliparales</taxon>
        <taxon>Candidatus Methanoliparaceae</taxon>
        <taxon>Candidatus Methanoliparum</taxon>
    </lineage>
</organism>
<evidence type="ECO:0000259" key="9">
    <source>
        <dbReference type="Pfam" id="PF12704"/>
    </source>
</evidence>
<dbReference type="InterPro" id="IPR050250">
    <property type="entry name" value="Macrolide_Exporter_MacB"/>
</dbReference>
<proteinExistence type="inferred from homology"/>
<evidence type="ECO:0000256" key="3">
    <source>
        <dbReference type="ARBA" id="ARBA00022692"/>
    </source>
</evidence>
<dbReference type="Pfam" id="PF12704">
    <property type="entry name" value="MacB_PCD"/>
    <property type="match status" value="1"/>
</dbReference>
<evidence type="ECO:0000256" key="6">
    <source>
        <dbReference type="ARBA" id="ARBA00038076"/>
    </source>
</evidence>
<dbReference type="EMBL" id="RXIF01000004">
    <property type="protein sequence ID" value="RZN64993.1"/>
    <property type="molecule type" value="Genomic_DNA"/>
</dbReference>
<dbReference type="InterPro" id="IPR025857">
    <property type="entry name" value="MacB_PCD"/>
</dbReference>
<dbReference type="AlphaFoldDB" id="A0A520KSU3"/>
<comment type="similarity">
    <text evidence="6">Belongs to the ABC-4 integral membrane protein family.</text>
</comment>
<keyword evidence="3 7" id="KW-0812">Transmembrane</keyword>
<evidence type="ECO:0000256" key="7">
    <source>
        <dbReference type="SAM" id="Phobius"/>
    </source>
</evidence>
<evidence type="ECO:0000256" key="2">
    <source>
        <dbReference type="ARBA" id="ARBA00022475"/>
    </source>
</evidence>
<protein>
    <submittedName>
        <fullName evidence="10">ABC transporter permease</fullName>
    </submittedName>
</protein>
<dbReference type="Proteomes" id="UP000317158">
    <property type="component" value="Unassembled WGS sequence"/>
</dbReference>
<feature type="domain" description="MacB-like periplasmic core" evidence="9">
    <location>
        <begin position="19"/>
        <end position="229"/>
    </location>
</feature>
<dbReference type="Pfam" id="PF02687">
    <property type="entry name" value="FtsX"/>
    <property type="match status" value="1"/>
</dbReference>
<evidence type="ECO:0000256" key="1">
    <source>
        <dbReference type="ARBA" id="ARBA00004651"/>
    </source>
</evidence>
<evidence type="ECO:0000256" key="5">
    <source>
        <dbReference type="ARBA" id="ARBA00023136"/>
    </source>
</evidence>
<gene>
    <name evidence="10" type="ORF">EF806_02835</name>
</gene>
<feature type="transmembrane region" description="Helical" evidence="7">
    <location>
        <begin position="20"/>
        <end position="40"/>
    </location>
</feature>
<dbReference type="GO" id="GO:0005886">
    <property type="term" value="C:plasma membrane"/>
    <property type="evidence" value="ECO:0007669"/>
    <property type="project" value="UniProtKB-SubCell"/>
</dbReference>
<feature type="transmembrane region" description="Helical" evidence="7">
    <location>
        <begin position="318"/>
        <end position="345"/>
    </location>
</feature>
<sequence>MFDTIIFAFRNIRERKVRSILTILGIAIGIAALVALFSIAQGLNEEITSQLSGSMDIIVVSPAMAGVTSDNFTKKDLIDIRNISGVKSVSEQVIWYTNVDYAGNSKMMMINGIDPVEYEKIFPISLSSGRMLRETDRNACIIGPNVPNVLGKTVRLNSTLKINGVNYTVVGIIEEQKEGDVNIFSPTSSSSILISNKEAKTLFGENIPSQIFVKIEDPQKASIISKEIKTTIDRNHKTENFAMVTSISDVQQLYNVIIGTLELFLGAIMSISLIVAAIGITNTMFMSIMERTHEVGVMKAVGAKNSDILKLFLAETALMSAIGGVVGSILGIAAAKIVSIVLPLIGGEAIGRVPMVIDPLVVLTGIIVAIIVGILAGLYPARRASKMSPAEAVRYE</sequence>
<comment type="caution">
    <text evidence="10">The sequence shown here is derived from an EMBL/GenBank/DDBJ whole genome shotgun (WGS) entry which is preliminary data.</text>
</comment>